<protein>
    <submittedName>
        <fullName evidence="2">Uncharacterized protein</fullName>
    </submittedName>
</protein>
<feature type="region of interest" description="Disordered" evidence="1">
    <location>
        <begin position="11"/>
        <end position="30"/>
    </location>
</feature>
<sequence>MECKRVELMRRASDEARESQQVTLNGSSNEKQVMRVSVEETGNDNEVPVKQEKMINRVDHTAAMCCHLRIEAFRWVTGMETKRPFFGYKAEDSEHPNLLVTSEINLMSKLAVRRTQQLEPELSPCLLH</sequence>
<feature type="compositionally biased region" description="Polar residues" evidence="1">
    <location>
        <begin position="19"/>
        <end position="30"/>
    </location>
</feature>
<proteinExistence type="predicted"/>
<gene>
    <name evidence="2" type="ORF">AXG93_3789s1060</name>
</gene>
<reference evidence="2" key="1">
    <citation type="submission" date="2016-03" db="EMBL/GenBank/DDBJ databases">
        <title>Mechanisms controlling the formation of the plant cell surface in tip-growing cells are functionally conserved among land plants.</title>
        <authorList>
            <person name="Honkanen S."/>
            <person name="Jones V.A."/>
            <person name="Morieri G."/>
            <person name="Champion C."/>
            <person name="Hetherington A.J."/>
            <person name="Kelly S."/>
            <person name="Saint-Marcoux D."/>
            <person name="Proust H."/>
            <person name="Prescott H."/>
            <person name="Dolan L."/>
        </authorList>
    </citation>
    <scope>NUCLEOTIDE SEQUENCE [LARGE SCALE GENOMIC DNA]</scope>
    <source>
        <tissue evidence="2">Whole gametophyte</tissue>
    </source>
</reference>
<evidence type="ECO:0000313" key="3">
    <source>
        <dbReference type="Proteomes" id="UP000077202"/>
    </source>
</evidence>
<dbReference type="EMBL" id="LVLJ01001111">
    <property type="protein sequence ID" value="OAE31366.1"/>
    <property type="molecule type" value="Genomic_DNA"/>
</dbReference>
<dbReference type="Proteomes" id="UP000077202">
    <property type="component" value="Unassembled WGS sequence"/>
</dbReference>
<dbReference type="AlphaFoldDB" id="A0A176WGU3"/>
<accession>A0A176WGU3</accession>
<evidence type="ECO:0000313" key="2">
    <source>
        <dbReference type="EMBL" id="OAE31366.1"/>
    </source>
</evidence>
<comment type="caution">
    <text evidence="2">The sequence shown here is derived from an EMBL/GenBank/DDBJ whole genome shotgun (WGS) entry which is preliminary data.</text>
</comment>
<keyword evidence="3" id="KW-1185">Reference proteome</keyword>
<organism evidence="2 3">
    <name type="scientific">Marchantia polymorpha subsp. ruderalis</name>
    <dbReference type="NCBI Taxonomy" id="1480154"/>
    <lineage>
        <taxon>Eukaryota</taxon>
        <taxon>Viridiplantae</taxon>
        <taxon>Streptophyta</taxon>
        <taxon>Embryophyta</taxon>
        <taxon>Marchantiophyta</taxon>
        <taxon>Marchantiopsida</taxon>
        <taxon>Marchantiidae</taxon>
        <taxon>Marchantiales</taxon>
        <taxon>Marchantiaceae</taxon>
        <taxon>Marchantia</taxon>
    </lineage>
</organism>
<name>A0A176WGU3_MARPO</name>
<evidence type="ECO:0000256" key="1">
    <source>
        <dbReference type="SAM" id="MobiDB-lite"/>
    </source>
</evidence>